<feature type="region of interest" description="Disordered" evidence="5">
    <location>
        <begin position="504"/>
        <end position="624"/>
    </location>
</feature>
<keyword evidence="3" id="KW-0378">Hydrolase</keyword>
<feature type="compositionally biased region" description="Low complexity" evidence="5">
    <location>
        <begin position="1"/>
        <end position="12"/>
    </location>
</feature>
<feature type="compositionally biased region" description="Low complexity" evidence="5">
    <location>
        <begin position="1277"/>
        <end position="1291"/>
    </location>
</feature>
<evidence type="ECO:0000256" key="5">
    <source>
        <dbReference type="SAM" id="MobiDB-lite"/>
    </source>
</evidence>
<feature type="compositionally biased region" description="Low complexity" evidence="5">
    <location>
        <begin position="764"/>
        <end position="774"/>
    </location>
</feature>
<evidence type="ECO:0000256" key="3">
    <source>
        <dbReference type="ARBA" id="ARBA00022801"/>
    </source>
</evidence>
<dbReference type="EMBL" id="LWDD02000302">
    <property type="protein sequence ID" value="KAE8261921.1"/>
    <property type="molecule type" value="Genomic_DNA"/>
</dbReference>
<feature type="compositionally biased region" description="Low complexity" evidence="5">
    <location>
        <begin position="424"/>
        <end position="433"/>
    </location>
</feature>
<dbReference type="PROSITE" id="PS50054">
    <property type="entry name" value="TYR_PHOSPHATASE_DUAL"/>
    <property type="match status" value="1"/>
</dbReference>
<feature type="compositionally biased region" description="Polar residues" evidence="5">
    <location>
        <begin position="322"/>
        <end position="335"/>
    </location>
</feature>
<accession>A0A8T8TJA0</accession>
<feature type="region of interest" description="Disordered" evidence="5">
    <location>
        <begin position="274"/>
        <end position="293"/>
    </location>
</feature>
<feature type="compositionally biased region" description="Polar residues" evidence="5">
    <location>
        <begin position="801"/>
        <end position="821"/>
    </location>
</feature>
<feature type="compositionally biased region" description="Basic and acidic residues" evidence="5">
    <location>
        <begin position="1404"/>
        <end position="1413"/>
    </location>
</feature>
<feature type="domain" description="Tyrosine-protein phosphatase" evidence="6">
    <location>
        <begin position="839"/>
        <end position="1008"/>
    </location>
</feature>
<dbReference type="SMART" id="SM00195">
    <property type="entry name" value="DSPc"/>
    <property type="match status" value="1"/>
</dbReference>
<feature type="compositionally biased region" description="Low complexity" evidence="5">
    <location>
        <begin position="1045"/>
        <end position="1056"/>
    </location>
</feature>
<feature type="region of interest" description="Disordered" evidence="5">
    <location>
        <begin position="1"/>
        <end position="21"/>
    </location>
</feature>
<dbReference type="Gene3D" id="3.90.190.10">
    <property type="entry name" value="Protein tyrosine phosphatase superfamily"/>
    <property type="match status" value="1"/>
</dbReference>
<dbReference type="GO" id="GO:0004725">
    <property type="term" value="F:protein tyrosine phosphatase activity"/>
    <property type="evidence" value="ECO:0007669"/>
    <property type="project" value="UniProtKB-EC"/>
</dbReference>
<comment type="caution">
    <text evidence="9">The sequence shown here is derived from an EMBL/GenBank/DDBJ whole genome shotgun (WGS) entry which is preliminary data.</text>
</comment>
<feature type="region of interest" description="Disordered" evidence="5">
    <location>
        <begin position="1220"/>
        <end position="1296"/>
    </location>
</feature>
<feature type="compositionally biased region" description="Low complexity" evidence="5">
    <location>
        <begin position="351"/>
        <end position="360"/>
    </location>
</feature>
<feature type="region of interest" description="Disordered" evidence="5">
    <location>
        <begin position="1385"/>
        <end position="1456"/>
    </location>
</feature>
<dbReference type="InterPro" id="IPR000387">
    <property type="entry name" value="Tyr_Pase_dom"/>
</dbReference>
<dbReference type="InterPro" id="IPR000340">
    <property type="entry name" value="Dual-sp_phosphatase_cat-dom"/>
</dbReference>
<feature type="compositionally biased region" description="Low complexity" evidence="5">
    <location>
        <begin position="274"/>
        <end position="288"/>
    </location>
</feature>
<gene>
    <name evidence="9" type="ORF">A4X03_0g2860</name>
    <name evidence="8" type="ORF">JKIAZH3_G9810</name>
</gene>
<evidence type="ECO:0000313" key="9">
    <source>
        <dbReference type="EMBL" id="KAE8261921.1"/>
    </source>
</evidence>
<evidence type="ECO:0000256" key="4">
    <source>
        <dbReference type="ARBA" id="ARBA00022912"/>
    </source>
</evidence>
<name>A0A8T8TJA0_9BASI</name>
<keyword evidence="11" id="KW-1185">Reference proteome</keyword>
<keyword evidence="4" id="KW-0904">Protein phosphatase</keyword>
<dbReference type="GO" id="GO:0005737">
    <property type="term" value="C:cytoplasm"/>
    <property type="evidence" value="ECO:0007669"/>
    <property type="project" value="TreeGrafter"/>
</dbReference>
<feature type="compositionally biased region" description="Low complexity" evidence="5">
    <location>
        <begin position="533"/>
        <end position="550"/>
    </location>
</feature>
<dbReference type="Proteomes" id="UP000836402">
    <property type="component" value="Unassembled WGS sequence"/>
</dbReference>
<feature type="compositionally biased region" description="Polar residues" evidence="5">
    <location>
        <begin position="575"/>
        <end position="585"/>
    </location>
</feature>
<reference evidence="8" key="3">
    <citation type="submission" date="2020-10" db="EMBL/GenBank/DDBJ databases">
        <authorList>
            <person name="Sedaghatjoo S."/>
        </authorList>
    </citation>
    <scope>NUCLEOTIDE SEQUENCE</scope>
    <source>
        <strain evidence="8">AZH3</strain>
    </source>
</reference>
<feature type="compositionally biased region" description="Polar residues" evidence="5">
    <location>
        <begin position="1385"/>
        <end position="1398"/>
    </location>
</feature>
<dbReference type="Pfam" id="PF00782">
    <property type="entry name" value="DSPc"/>
    <property type="match status" value="1"/>
</dbReference>
<dbReference type="GO" id="GO:0043409">
    <property type="term" value="P:negative regulation of MAPK cascade"/>
    <property type="evidence" value="ECO:0007669"/>
    <property type="project" value="TreeGrafter"/>
</dbReference>
<feature type="compositionally biased region" description="Polar residues" evidence="5">
    <location>
        <begin position="1220"/>
        <end position="1235"/>
    </location>
</feature>
<evidence type="ECO:0000313" key="8">
    <source>
        <dbReference type="EMBL" id="CAD6946414.1"/>
    </source>
</evidence>
<dbReference type="PROSITE" id="PS00383">
    <property type="entry name" value="TYR_PHOSPHATASE_1"/>
    <property type="match status" value="1"/>
</dbReference>
<feature type="region of interest" description="Disordered" evidence="5">
    <location>
        <begin position="711"/>
        <end position="837"/>
    </location>
</feature>
<dbReference type="PANTHER" id="PTHR10159">
    <property type="entry name" value="DUAL SPECIFICITY PROTEIN PHOSPHATASE"/>
    <property type="match status" value="1"/>
</dbReference>
<feature type="compositionally biased region" description="Polar residues" evidence="5">
    <location>
        <begin position="739"/>
        <end position="751"/>
    </location>
</feature>
<protein>
    <recommendedName>
        <fullName evidence="2">protein-tyrosine-phosphatase</fullName>
        <ecNumber evidence="2">3.1.3.48</ecNumber>
    </recommendedName>
</protein>
<feature type="compositionally biased region" description="Polar residues" evidence="5">
    <location>
        <begin position="1419"/>
        <end position="1429"/>
    </location>
</feature>
<evidence type="ECO:0000256" key="1">
    <source>
        <dbReference type="ARBA" id="ARBA00008601"/>
    </source>
</evidence>
<dbReference type="InterPro" id="IPR020422">
    <property type="entry name" value="TYR_PHOSPHATASE_DUAL_dom"/>
</dbReference>
<reference evidence="9" key="2">
    <citation type="journal article" date="2019" name="IMA Fungus">
        <title>Genome sequencing and comparison of five Tilletia species to identify candidate genes for the detection of regulated species infecting wheat.</title>
        <authorList>
            <person name="Nguyen H.D.T."/>
            <person name="Sultana T."/>
            <person name="Kesanakurti P."/>
            <person name="Hambleton S."/>
        </authorList>
    </citation>
    <scope>NUCLEOTIDE SEQUENCE</scope>
    <source>
        <strain evidence="9">DAOMC 238032</strain>
    </source>
</reference>
<feature type="compositionally biased region" description="Polar residues" evidence="5">
    <location>
        <begin position="393"/>
        <end position="402"/>
    </location>
</feature>
<dbReference type="Pfam" id="PF11326">
    <property type="entry name" value="PANTS-like"/>
    <property type="match status" value="1"/>
</dbReference>
<evidence type="ECO:0000259" key="6">
    <source>
        <dbReference type="PROSITE" id="PS50054"/>
    </source>
</evidence>
<feature type="compositionally biased region" description="Low complexity" evidence="5">
    <location>
        <begin position="504"/>
        <end position="526"/>
    </location>
</feature>
<dbReference type="EMBL" id="CAJHJG010004960">
    <property type="protein sequence ID" value="CAD6946414.1"/>
    <property type="molecule type" value="Genomic_DNA"/>
</dbReference>
<feature type="compositionally biased region" description="Low complexity" evidence="5">
    <location>
        <begin position="1445"/>
        <end position="1456"/>
    </location>
</feature>
<dbReference type="PROSITE" id="PS50056">
    <property type="entry name" value="TYR_PHOSPHATASE_2"/>
    <property type="match status" value="1"/>
</dbReference>
<feature type="region of interest" description="Disordered" evidence="5">
    <location>
        <begin position="1158"/>
        <end position="1183"/>
    </location>
</feature>
<evidence type="ECO:0000313" key="10">
    <source>
        <dbReference type="Proteomes" id="UP000077671"/>
    </source>
</evidence>
<feature type="compositionally biased region" description="Low complexity" evidence="5">
    <location>
        <begin position="1080"/>
        <end position="1091"/>
    </location>
</feature>
<dbReference type="EC" id="3.1.3.48" evidence="2"/>
<evidence type="ECO:0000313" key="11">
    <source>
        <dbReference type="Proteomes" id="UP000836402"/>
    </source>
</evidence>
<dbReference type="CDD" id="cd14498">
    <property type="entry name" value="DSP"/>
    <property type="match status" value="1"/>
</dbReference>
<comment type="similarity">
    <text evidence="1">Belongs to the protein-tyrosine phosphatase family. Non-receptor class dual specificity subfamily.</text>
</comment>
<feature type="region of interest" description="Disordered" evidence="5">
    <location>
        <begin position="316"/>
        <end position="336"/>
    </location>
</feature>
<dbReference type="InterPro" id="IPR016130">
    <property type="entry name" value="Tyr_Pase_AS"/>
</dbReference>
<organism evidence="9 10">
    <name type="scientific">Tilletia caries</name>
    <name type="common">wheat bunt fungus</name>
    <dbReference type="NCBI Taxonomy" id="13290"/>
    <lineage>
        <taxon>Eukaryota</taxon>
        <taxon>Fungi</taxon>
        <taxon>Dikarya</taxon>
        <taxon>Basidiomycota</taxon>
        <taxon>Ustilaginomycotina</taxon>
        <taxon>Exobasidiomycetes</taxon>
        <taxon>Tilletiales</taxon>
        <taxon>Tilletiaceae</taxon>
        <taxon>Tilletia</taxon>
    </lineage>
</organism>
<dbReference type="InterPro" id="IPR021475">
    <property type="entry name" value="Pants/Emi1-like"/>
</dbReference>
<dbReference type="InterPro" id="IPR029021">
    <property type="entry name" value="Prot-tyrosine_phosphatase-like"/>
</dbReference>
<feature type="region of interest" description="Disordered" evidence="5">
    <location>
        <begin position="1039"/>
        <end position="1099"/>
    </location>
</feature>
<reference evidence="9" key="1">
    <citation type="submission" date="2016-04" db="EMBL/GenBank/DDBJ databases">
        <authorList>
            <person name="Nguyen H.D."/>
            <person name="Kesanakurti P."/>
            <person name="Cullis J."/>
            <person name="Levesque C.A."/>
            <person name="Hambleton S."/>
        </authorList>
    </citation>
    <scope>NUCLEOTIDE SEQUENCE</scope>
    <source>
        <strain evidence="9">DAOMC 238032</strain>
    </source>
</reference>
<proteinExistence type="inferred from homology"/>
<feature type="region of interest" description="Disordered" evidence="5">
    <location>
        <begin position="638"/>
        <end position="667"/>
    </location>
</feature>
<feature type="compositionally biased region" description="Polar residues" evidence="5">
    <location>
        <begin position="653"/>
        <end position="662"/>
    </location>
</feature>
<dbReference type="Proteomes" id="UP000077671">
    <property type="component" value="Unassembled WGS sequence"/>
</dbReference>
<dbReference type="SUPFAM" id="SSF52799">
    <property type="entry name" value="(Phosphotyrosine protein) phosphatases II"/>
    <property type="match status" value="1"/>
</dbReference>
<dbReference type="PANTHER" id="PTHR10159:SF530">
    <property type="entry name" value="DUAL SPECIFICITY PROTEIN PHOSPHATASE DDB_G0271350-RELATED"/>
    <property type="match status" value="1"/>
</dbReference>
<sequence length="1456" mass="153152">MSTSDAAAQAAAARDETRSTRERFERLLKQELAIQSAAMSKDEMPSCTTLFDRCLSCFALFPQLNAIYRHGSFSSCEDKVDDWKACLSLRGLDPDEKYRAWIQRRAEMAARKRMSKQTTEDVWTFRFTPDGHVVDPEHESDDFPNPISTTPSAFLHGALETEAAFLRLLLKGRTVPSYSMQKSRFGHAIVPLRYQAPKLSALGRQVLPLDGRVSRTPSTSRRNWLVSSTPSPPTSPVAAAATATAGASAAPSPTLPSAASSTGTYQSIAPSIFSSASSPSTRQSASHSPATTLASLGADSPISFRHWHSKVQPSIHADSPLSRFSDTQHTASVEETVSEPGQMIAIPHPPSHLAHPASPIGSPQFAPSLITRSSPGRPKLPRLDTGDKVPTLQRIQSSSNLPFQLGTPKVPDRGATDDGALETSRPSSRNRSGPPSPLNIQTERRDPAIDMLHPTSAYAPEFSANPIARRSNPSLRASAAGGGGGGGFCATTASIFAAASLASSSNSSSTASSPSSLRPPSDLSSSVGSNRTLSLSIKPPLLSPAPSRRPTLTLSPVAPVRSLSPPRTGPGNAKRVNTSPLSLSPTVPGATANTDNDDRPPAPAGLDQRQIFGEPSHHDHPSRARSYYSLREYALEDSDGARGEGGHRPYRPNSFSTVSPSGQRRRPNMRGITLDTAMYNRNASVSPSREFCSPSFSPMPSAMEIQSPWSVASAHCGGSPGTRALEEPDAVSSRDARWQGSTRSFGSSNRSAFVVPGHLDRSSRPFISSPSSSSTGEGEDDRYGVDSARRRKSTADYESWGAQQHASNVSPQQGSWASSSMFIPRRPPIATSSAPPALNPTPIIPSLLFLGPAPSHPAHWAELRALGVRRVLNVAEEVDLDVPTVHPGKGWRGGAGTAGEAEAEAEIMYKKVGIQDYVEEQRVEDMLRQGSEFLNESIDAQEPIYVHCLAGRSRSPTAIIAYLIRYRAWSFDRAYGFVRELRGGGAIAAFSSSGGDEGEQELVAVKVNEGVDQEGKDGEGGVVGMFTRSAPVSASVLEHGHETHVSGTIASSSSTSRETDRLHGSPSSSLSPPRDPPARSPSSPSLSSASSRPPPPEQASWAWSAASLSALAAHSYHATNFAPNIGFVAELRRWETLCEVERVEGRLPEPGRKVAISSAVIPSSTSGNKGEAEEEPVSAEREMSLSPVEMQAGLGGTGGGWSVMQNLRLPRLTVDSLDAHSQSAQVDADMTTSGPERSEDQLEELRTNVDKVTLRTDSSGSGLLPIDAAVGGGGSSGASSTADTGSTASVSRAGSGRWSLRSVRSNSLSSQDSCGGSVFSSSAFQAYHRGKSAAAAAEGVPSFSDFVIDGNEGGGGGGGNVDVLRSSEVPCPAVVLPRTTLAPGSATTAVDTVHSKNGAQPERVASRADRGENEEGPSSADTTAGSCGSATPVPSPTEPISVDRGGLAASLPSLLG</sequence>
<feature type="domain" description="Tyrosine specific protein phosphatases" evidence="7">
    <location>
        <begin position="924"/>
        <end position="984"/>
    </location>
</feature>
<feature type="region of interest" description="Disordered" evidence="5">
    <location>
        <begin position="349"/>
        <end position="445"/>
    </location>
</feature>
<evidence type="ECO:0000256" key="2">
    <source>
        <dbReference type="ARBA" id="ARBA00013064"/>
    </source>
</evidence>
<evidence type="ECO:0000259" key="7">
    <source>
        <dbReference type="PROSITE" id="PS50056"/>
    </source>
</evidence>
<feature type="compositionally biased region" description="Basic and acidic residues" evidence="5">
    <location>
        <begin position="1236"/>
        <end position="1254"/>
    </location>
</feature>
<feature type="region of interest" description="Disordered" evidence="5">
    <location>
        <begin position="211"/>
        <end position="242"/>
    </location>
</feature>